<dbReference type="OrthoDB" id="3542292at2759"/>
<gene>
    <name evidence="4" type="ORF">CKAN_01551600</name>
</gene>
<accession>A0A3S3MN10</accession>
<evidence type="ECO:0000256" key="3">
    <source>
        <dbReference type="SAM" id="SignalP"/>
    </source>
</evidence>
<comment type="caution">
    <text evidence="4">The sequence shown here is derived from an EMBL/GenBank/DDBJ whole genome shotgun (WGS) entry which is preliminary data.</text>
</comment>
<feature type="signal peptide" evidence="3">
    <location>
        <begin position="1"/>
        <end position="20"/>
    </location>
</feature>
<dbReference type="EC" id="3.2.1.28" evidence="2"/>
<dbReference type="Proteomes" id="UP000283530">
    <property type="component" value="Unassembled WGS sequence"/>
</dbReference>
<dbReference type="STRING" id="337451.A0A3S3MN10"/>
<keyword evidence="5" id="KW-1185">Reference proteome</keyword>
<comment type="similarity">
    <text evidence="1 2">Belongs to the glycosyl hydrolase 37 family.</text>
</comment>
<feature type="chain" id="PRO_5018732183" description="Trehalase" evidence="3">
    <location>
        <begin position="21"/>
        <end position="580"/>
    </location>
</feature>
<evidence type="ECO:0000313" key="4">
    <source>
        <dbReference type="EMBL" id="RWR86609.1"/>
    </source>
</evidence>
<dbReference type="Pfam" id="PF01204">
    <property type="entry name" value="Trehalase"/>
    <property type="match status" value="2"/>
</dbReference>
<dbReference type="PANTHER" id="PTHR23403">
    <property type="entry name" value="TREHALASE"/>
    <property type="match status" value="1"/>
</dbReference>
<sequence>MSHQNLFFFFLLLFSPTISPCPDSGPVEPTTPLVSFLQRLQSTALQTLGPANFDPKLYVDLPLKSNLSSTQAAFDKLPRSPNGSVPVSVLYRFVNRYLGRAGTDLVPADPEDFVPEPEGFLLKVENEEVRAWALEVHSLWKNLSRRVSDEVRGRPDLHTLLPLPGRFVVPGSRFREVYYWDSYWIVRGLLVSKMYETAKSITLNLLSLVKNQPPLLSSMILEVYKKTGDLTLVKKALPLLVKEHRYWNSGIHRVTIQDATGHNHVVSRYYGMWNKPRPESATIDEKSASKLPVGSIKEKFYRQLATTAESGWDFSTRWMRNHTDFTSLATTSVIPADLNAYILKMELDIAFFARLTGDDSAAERFSAVSHARFAAINSIFWNAKMSQWLDYWLINNNTCKVTSAYNFTMLTSFNLQTSPFLKYSPFPIPSIRKLMSGKCTIKIETFLHQTSFLYGLSYDAKVKKVMKSLQSSRLLHDAGIATDFPNGWAPLQHMIVEGLLKSGLREARTLAEDIAVRWIRTNYAAYKKTGAMHEKYNVEACGKIGGGGEYVPQTGFGWTNGVVLAFLEEFGWPRDLKIDC</sequence>
<dbReference type="Gene3D" id="1.50.10.10">
    <property type="match status" value="1"/>
</dbReference>
<keyword evidence="2" id="KW-0326">Glycosidase</keyword>
<keyword evidence="2" id="KW-0378">Hydrolase</keyword>
<dbReference type="EMBL" id="QPKB01000006">
    <property type="protein sequence ID" value="RWR86609.1"/>
    <property type="molecule type" value="Genomic_DNA"/>
</dbReference>
<dbReference type="AlphaFoldDB" id="A0A3S3MN10"/>
<dbReference type="PRINTS" id="PR00744">
    <property type="entry name" value="GLHYDRLASE37"/>
</dbReference>
<dbReference type="GO" id="GO:0005993">
    <property type="term" value="P:trehalose catabolic process"/>
    <property type="evidence" value="ECO:0007669"/>
    <property type="project" value="TreeGrafter"/>
</dbReference>
<evidence type="ECO:0000256" key="2">
    <source>
        <dbReference type="RuleBase" id="RU361180"/>
    </source>
</evidence>
<evidence type="ECO:0000256" key="1">
    <source>
        <dbReference type="ARBA" id="ARBA00005615"/>
    </source>
</evidence>
<keyword evidence="3" id="KW-0732">Signal</keyword>
<comment type="catalytic activity">
    <reaction evidence="2">
        <text>alpha,alpha-trehalose + H2O = alpha-D-glucose + beta-D-glucose</text>
        <dbReference type="Rhea" id="RHEA:32675"/>
        <dbReference type="ChEBI" id="CHEBI:15377"/>
        <dbReference type="ChEBI" id="CHEBI:15903"/>
        <dbReference type="ChEBI" id="CHEBI:16551"/>
        <dbReference type="ChEBI" id="CHEBI:17925"/>
        <dbReference type="EC" id="3.2.1.28"/>
    </reaction>
</comment>
<protein>
    <recommendedName>
        <fullName evidence="2">Trehalase</fullName>
        <ecNumber evidence="2">3.2.1.28</ecNumber>
    </recommendedName>
    <alternativeName>
        <fullName evidence="2">Alpha-trehalose glucohydrolase</fullName>
    </alternativeName>
</protein>
<dbReference type="SUPFAM" id="SSF48208">
    <property type="entry name" value="Six-hairpin glycosidases"/>
    <property type="match status" value="1"/>
</dbReference>
<dbReference type="InterPro" id="IPR001661">
    <property type="entry name" value="Glyco_hydro_37"/>
</dbReference>
<dbReference type="InterPro" id="IPR008928">
    <property type="entry name" value="6-hairpin_glycosidase_sf"/>
</dbReference>
<organism evidence="4 5">
    <name type="scientific">Cinnamomum micranthum f. kanehirae</name>
    <dbReference type="NCBI Taxonomy" id="337451"/>
    <lineage>
        <taxon>Eukaryota</taxon>
        <taxon>Viridiplantae</taxon>
        <taxon>Streptophyta</taxon>
        <taxon>Embryophyta</taxon>
        <taxon>Tracheophyta</taxon>
        <taxon>Spermatophyta</taxon>
        <taxon>Magnoliopsida</taxon>
        <taxon>Magnoliidae</taxon>
        <taxon>Laurales</taxon>
        <taxon>Lauraceae</taxon>
        <taxon>Cinnamomum</taxon>
    </lineage>
</organism>
<dbReference type="PANTHER" id="PTHR23403:SF1">
    <property type="entry name" value="TREHALASE"/>
    <property type="match status" value="1"/>
</dbReference>
<dbReference type="InterPro" id="IPR012341">
    <property type="entry name" value="6hp_glycosidase-like_sf"/>
</dbReference>
<name>A0A3S3MN10_9MAGN</name>
<evidence type="ECO:0000313" key="5">
    <source>
        <dbReference type="Proteomes" id="UP000283530"/>
    </source>
</evidence>
<dbReference type="GO" id="GO:0004555">
    <property type="term" value="F:alpha,alpha-trehalase activity"/>
    <property type="evidence" value="ECO:0007669"/>
    <property type="project" value="UniProtKB-EC"/>
</dbReference>
<proteinExistence type="inferred from homology"/>
<reference evidence="4 5" key="1">
    <citation type="journal article" date="2019" name="Nat. Plants">
        <title>Stout camphor tree genome fills gaps in understanding of flowering plant genome evolution.</title>
        <authorList>
            <person name="Chaw S.M."/>
            <person name="Liu Y.C."/>
            <person name="Wu Y.W."/>
            <person name="Wang H.Y."/>
            <person name="Lin C.I."/>
            <person name="Wu C.S."/>
            <person name="Ke H.M."/>
            <person name="Chang L.Y."/>
            <person name="Hsu C.Y."/>
            <person name="Yang H.T."/>
            <person name="Sudianto E."/>
            <person name="Hsu M.H."/>
            <person name="Wu K.P."/>
            <person name="Wang L.N."/>
            <person name="Leebens-Mack J.H."/>
            <person name="Tsai I.J."/>
        </authorList>
    </citation>
    <scope>NUCLEOTIDE SEQUENCE [LARGE SCALE GENOMIC DNA]</scope>
    <source>
        <strain evidence="5">cv. Chaw 1501</strain>
        <tissue evidence="4">Young leaves</tissue>
    </source>
</reference>